<reference evidence="3" key="1">
    <citation type="journal article" date="2019" name="Int. J. Syst. Evol. Microbiol.">
        <title>The Global Catalogue of Microorganisms (GCM) 10K type strain sequencing project: providing services to taxonomists for standard genome sequencing and annotation.</title>
        <authorList>
            <consortium name="The Broad Institute Genomics Platform"/>
            <consortium name="The Broad Institute Genome Sequencing Center for Infectious Disease"/>
            <person name="Wu L."/>
            <person name="Ma J."/>
        </authorList>
    </citation>
    <scope>NUCLEOTIDE SEQUENCE [LARGE SCALE GENOMIC DNA]</scope>
    <source>
        <strain evidence="3">JCM 9092</strain>
    </source>
</reference>
<sequence length="173" mass="18397">MSTKTRLKCAVLSGAAMFALSAIVAFPAQADDQPPTELVKVEMPADLEIVEAAPATAATPAPDSAAASRAPSRPCLGVTSTYGSTGCFQPYGDLIWSQDTASDGLSSVTVVYTDYGRPAYGCVNSNKAGSWGYCNKDYKEKGNVRLKVLRYDSKTKDWYQPIAQSNLIPVDGQ</sequence>
<dbReference type="EMBL" id="BAAAUG010000069">
    <property type="protein sequence ID" value="GAA3112733.1"/>
    <property type="molecule type" value="Genomic_DNA"/>
</dbReference>
<accession>A0ABP6MLP6</accession>
<feature type="signal peptide" evidence="1">
    <location>
        <begin position="1"/>
        <end position="30"/>
    </location>
</feature>
<feature type="chain" id="PRO_5045824757" description="Secreted protein" evidence="1">
    <location>
        <begin position="31"/>
        <end position="173"/>
    </location>
</feature>
<keyword evidence="1" id="KW-0732">Signal</keyword>
<name>A0ABP6MLP6_9ACTN</name>
<evidence type="ECO:0000313" key="3">
    <source>
        <dbReference type="Proteomes" id="UP001501637"/>
    </source>
</evidence>
<gene>
    <name evidence="2" type="ORF">GCM10010449_38710</name>
</gene>
<evidence type="ECO:0008006" key="4">
    <source>
        <dbReference type="Google" id="ProtNLM"/>
    </source>
</evidence>
<comment type="caution">
    <text evidence="2">The sequence shown here is derived from an EMBL/GenBank/DDBJ whole genome shotgun (WGS) entry which is preliminary data.</text>
</comment>
<protein>
    <recommendedName>
        <fullName evidence="4">Secreted protein</fullName>
    </recommendedName>
</protein>
<organism evidence="2 3">
    <name type="scientific">Streptomyces rectiviolaceus</name>
    <dbReference type="NCBI Taxonomy" id="332591"/>
    <lineage>
        <taxon>Bacteria</taxon>
        <taxon>Bacillati</taxon>
        <taxon>Actinomycetota</taxon>
        <taxon>Actinomycetes</taxon>
        <taxon>Kitasatosporales</taxon>
        <taxon>Streptomycetaceae</taxon>
        <taxon>Streptomyces</taxon>
    </lineage>
</organism>
<proteinExistence type="predicted"/>
<dbReference type="Proteomes" id="UP001501637">
    <property type="component" value="Unassembled WGS sequence"/>
</dbReference>
<evidence type="ECO:0000256" key="1">
    <source>
        <dbReference type="SAM" id="SignalP"/>
    </source>
</evidence>
<evidence type="ECO:0000313" key="2">
    <source>
        <dbReference type="EMBL" id="GAA3112733.1"/>
    </source>
</evidence>
<keyword evidence="3" id="KW-1185">Reference proteome</keyword>
<dbReference type="RefSeq" id="WP_344522240.1">
    <property type="nucleotide sequence ID" value="NZ_BAAAUG010000069.1"/>
</dbReference>